<dbReference type="EMBL" id="FQUT01000010">
    <property type="protein sequence ID" value="SHG09855.1"/>
    <property type="molecule type" value="Genomic_DNA"/>
</dbReference>
<dbReference type="AlphaFoldDB" id="A0A1M5H1Q9"/>
<dbReference type="Proteomes" id="UP000184518">
    <property type="component" value="Unassembled WGS sequence"/>
</dbReference>
<name>A0A1M5H1Q9_9FLAO</name>
<dbReference type="RefSeq" id="WP_072960480.1">
    <property type="nucleotide sequence ID" value="NZ_FQUT01000010.1"/>
</dbReference>
<sequence length="238" mass="27875">MSTLWKMTVMQKKDDYIDLLVKFDHPDAGPFPEDKNFALQLLLHEAYGYARDFTTFPTCPLGHAIPHEKFLPEDLVELVDTYIKDTIIYETQNLPWDEDEAHEKMNALCEKDGLQESDDNWRSAWDTHWRAFWKDYTRIPWAIYRITTTDPKWTEHLKTYQEFDSAGFSEGENYVNENIKIDVPNPSNISDYVIYRKPESSRTALSSAQKEKTNNKPPVLKKLLVDLWKAMTNTSNSN</sequence>
<dbReference type="OrthoDB" id="1550845at2"/>
<protein>
    <submittedName>
        <fullName evidence="1">Uncharacterized protein</fullName>
    </submittedName>
</protein>
<evidence type="ECO:0000313" key="2">
    <source>
        <dbReference type="Proteomes" id="UP000184518"/>
    </source>
</evidence>
<keyword evidence="2" id="KW-1185">Reference proteome</keyword>
<proteinExistence type="predicted"/>
<organism evidence="1 2">
    <name type="scientific">Chryseobacterium arachidis</name>
    <dbReference type="NCBI Taxonomy" id="1416778"/>
    <lineage>
        <taxon>Bacteria</taxon>
        <taxon>Pseudomonadati</taxon>
        <taxon>Bacteroidota</taxon>
        <taxon>Flavobacteriia</taxon>
        <taxon>Flavobacteriales</taxon>
        <taxon>Weeksellaceae</taxon>
        <taxon>Chryseobacterium group</taxon>
        <taxon>Chryseobacterium</taxon>
    </lineage>
</organism>
<evidence type="ECO:0000313" key="1">
    <source>
        <dbReference type="EMBL" id="SHG09855.1"/>
    </source>
</evidence>
<accession>A0A1M5H1Q9</accession>
<gene>
    <name evidence="1" type="ORF">SAMN05443633_11048</name>
</gene>
<dbReference type="STRING" id="1416778.SAMN05443633_11048"/>
<reference evidence="2" key="1">
    <citation type="submission" date="2016-11" db="EMBL/GenBank/DDBJ databases">
        <authorList>
            <person name="Varghese N."/>
            <person name="Submissions S."/>
        </authorList>
    </citation>
    <scope>NUCLEOTIDE SEQUENCE [LARGE SCALE GENOMIC DNA]</scope>
    <source>
        <strain evidence="2">DSM 27619</strain>
    </source>
</reference>